<comment type="caution">
    <text evidence="3">The sequence shown here is derived from an EMBL/GenBank/DDBJ whole genome shotgun (WGS) entry which is preliminary data.</text>
</comment>
<dbReference type="Proteomes" id="UP000553963">
    <property type="component" value="Unassembled WGS sequence"/>
</dbReference>
<gene>
    <name evidence="3" type="ORF">GGR25_004195</name>
</gene>
<accession>A0A840AWG2</accession>
<keyword evidence="2" id="KW-0808">Transferase</keyword>
<sequence length="355" mass="37341">MLDKQPTPLALRLAARIARDGPLTIADYMDACLGDPQHGYYMTRDPFGTAGDFVTAPEVSQMFGELIGLWAVNAWQQMGAPSPFILAELGPGRGTLMADALRAARLVPAFETAARIVLVETSPRLTLLQRERLAGHEVVWLRAVDAIPAGPAIILANEFFDALPVHQFVRAGGGWSERCVALEGGALAFQLRPAPDFEGPADVADGETVEIAAISGAIMSELAARIARDGGAILAIDYGHEGAGHGDTLQALRAHAFDPPLAHPGEADLTVHVDFARLAEAARAAGAVPARLMTQGAFLLALGLVERAGRLGAGKPAPVQDEIRSAVERLAAPGAMGDLFKVLCVTAPDLHLPPF</sequence>
<organism evidence="3 4">
    <name type="scientific">Kaistia hirudinis</name>
    <dbReference type="NCBI Taxonomy" id="1293440"/>
    <lineage>
        <taxon>Bacteria</taxon>
        <taxon>Pseudomonadati</taxon>
        <taxon>Pseudomonadota</taxon>
        <taxon>Alphaproteobacteria</taxon>
        <taxon>Hyphomicrobiales</taxon>
        <taxon>Kaistiaceae</taxon>
        <taxon>Kaistia</taxon>
    </lineage>
</organism>
<keyword evidence="4" id="KW-1185">Reference proteome</keyword>
<dbReference type="PANTHER" id="PTHR12049">
    <property type="entry name" value="PROTEIN ARGININE METHYLTRANSFERASE NDUFAF7, MITOCHONDRIAL"/>
    <property type="match status" value="1"/>
</dbReference>
<dbReference type="AlphaFoldDB" id="A0A840AWG2"/>
<dbReference type="Pfam" id="PF02636">
    <property type="entry name" value="Methyltransf_28"/>
    <property type="match status" value="1"/>
</dbReference>
<dbReference type="EMBL" id="JACIDS010000005">
    <property type="protein sequence ID" value="MBB3933131.1"/>
    <property type="molecule type" value="Genomic_DNA"/>
</dbReference>
<keyword evidence="3" id="KW-0830">Ubiquinone</keyword>
<dbReference type="InterPro" id="IPR029063">
    <property type="entry name" value="SAM-dependent_MTases_sf"/>
</dbReference>
<reference evidence="3 4" key="1">
    <citation type="submission" date="2020-08" db="EMBL/GenBank/DDBJ databases">
        <title>Genomic Encyclopedia of Type Strains, Phase IV (KMG-IV): sequencing the most valuable type-strain genomes for metagenomic binning, comparative biology and taxonomic classification.</title>
        <authorList>
            <person name="Goeker M."/>
        </authorList>
    </citation>
    <scope>NUCLEOTIDE SEQUENCE [LARGE SCALE GENOMIC DNA]</scope>
    <source>
        <strain evidence="3 4">DSM 25966</strain>
    </source>
</reference>
<evidence type="ECO:0000313" key="4">
    <source>
        <dbReference type="Proteomes" id="UP000553963"/>
    </source>
</evidence>
<dbReference type="GO" id="GO:0035243">
    <property type="term" value="F:protein-arginine omega-N symmetric methyltransferase activity"/>
    <property type="evidence" value="ECO:0007669"/>
    <property type="project" value="TreeGrafter"/>
</dbReference>
<keyword evidence="1" id="KW-0489">Methyltransferase</keyword>
<name>A0A840AWG2_9HYPH</name>
<dbReference type="RefSeq" id="WP_183400774.1">
    <property type="nucleotide sequence ID" value="NZ_JACIDS010000005.1"/>
</dbReference>
<dbReference type="SUPFAM" id="SSF53335">
    <property type="entry name" value="S-adenosyl-L-methionine-dependent methyltransferases"/>
    <property type="match status" value="1"/>
</dbReference>
<protein>
    <submittedName>
        <fullName evidence="3">NADH dehydrogenase [ubiquinone] 1 alpha subcomplex assembly factor 7</fullName>
    </submittedName>
</protein>
<dbReference type="GO" id="GO:0032259">
    <property type="term" value="P:methylation"/>
    <property type="evidence" value="ECO:0007669"/>
    <property type="project" value="UniProtKB-KW"/>
</dbReference>
<evidence type="ECO:0000256" key="1">
    <source>
        <dbReference type="ARBA" id="ARBA00022603"/>
    </source>
</evidence>
<dbReference type="PANTHER" id="PTHR12049:SF7">
    <property type="entry name" value="PROTEIN ARGININE METHYLTRANSFERASE NDUFAF7, MITOCHONDRIAL"/>
    <property type="match status" value="1"/>
</dbReference>
<dbReference type="InterPro" id="IPR003788">
    <property type="entry name" value="NDUFAF7"/>
</dbReference>
<dbReference type="InterPro" id="IPR038375">
    <property type="entry name" value="NDUFAF7_sf"/>
</dbReference>
<proteinExistence type="predicted"/>
<evidence type="ECO:0000256" key="2">
    <source>
        <dbReference type="ARBA" id="ARBA00022679"/>
    </source>
</evidence>
<dbReference type="Gene3D" id="3.40.50.12710">
    <property type="match status" value="1"/>
</dbReference>
<evidence type="ECO:0000313" key="3">
    <source>
        <dbReference type="EMBL" id="MBB3933131.1"/>
    </source>
</evidence>